<gene>
    <name evidence="2" type="primary">uppS</name>
    <name evidence="3" type="ORF">SAMN04488120_10211</name>
</gene>
<feature type="binding site" evidence="2">
    <location>
        <begin position="189"/>
        <end position="191"/>
    </location>
    <ligand>
        <name>substrate</name>
    </ligand>
</feature>
<name>A0A1I2HM98_9GAMM</name>
<dbReference type="InterPro" id="IPR001441">
    <property type="entry name" value="UPP_synth-like"/>
</dbReference>
<feature type="binding site" evidence="2">
    <location>
        <position position="202"/>
    </location>
    <ligand>
        <name>Mg(2+)</name>
        <dbReference type="ChEBI" id="CHEBI:18420"/>
    </ligand>
</feature>
<feature type="binding site" evidence="2">
    <location>
        <position position="35"/>
    </location>
    <ligand>
        <name>substrate</name>
    </ligand>
</feature>
<dbReference type="GO" id="GO:0005829">
    <property type="term" value="C:cytosol"/>
    <property type="evidence" value="ECO:0007669"/>
    <property type="project" value="TreeGrafter"/>
</dbReference>
<proteinExistence type="inferred from homology"/>
<sequence>MTDTPPDSPRPAVPYHVAIIMDGNGRWAQRRGKPRTFGHRAGVRAVRKILRAADKAGVRVMTLFAFSQENWHRPELEVKLLMQLFISTLSRETQSLHRNGIRIRFIGDHTDFPPELRAAMHNAEALTATNTRLTLLVAVGYGGQWDIVQAARRLAAEGVEITAERLERCLSTADIPPPDLLIRTGGESRISNFLLWQLAYTELYFSPVLWPDFDDAAFAAALHWYASRERRFGRVPEAA</sequence>
<evidence type="ECO:0000256" key="2">
    <source>
        <dbReference type="HAMAP-Rule" id="MF_01139"/>
    </source>
</evidence>
<comment type="cofactor">
    <cofactor evidence="2">
        <name>Mg(2+)</name>
        <dbReference type="ChEBI" id="CHEBI:18420"/>
    </cofactor>
    <text evidence="2">Binds 2 magnesium ions per subunit.</text>
</comment>
<feature type="binding site" evidence="2">
    <location>
        <position position="71"/>
    </location>
    <ligand>
        <name>substrate</name>
    </ligand>
</feature>
<dbReference type="FunFam" id="3.40.1180.10:FF:000001">
    <property type="entry name" value="(2E,6E)-farnesyl-diphosphate-specific ditrans,polycis-undecaprenyl-diphosphate synthase"/>
    <property type="match status" value="1"/>
</dbReference>
<dbReference type="NCBIfam" id="TIGR00055">
    <property type="entry name" value="uppS"/>
    <property type="match status" value="1"/>
</dbReference>
<feature type="active site" evidence="2">
    <location>
        <position position="22"/>
    </location>
</feature>
<organism evidence="3 4">
    <name type="scientific">Fontimonas thermophila</name>
    <dbReference type="NCBI Taxonomy" id="1076937"/>
    <lineage>
        <taxon>Bacteria</taxon>
        <taxon>Pseudomonadati</taxon>
        <taxon>Pseudomonadota</taxon>
        <taxon>Gammaproteobacteria</taxon>
        <taxon>Nevskiales</taxon>
        <taxon>Nevskiaceae</taxon>
        <taxon>Fontimonas</taxon>
    </lineage>
</organism>
<feature type="active site" description="Proton acceptor" evidence="2">
    <location>
        <position position="70"/>
    </location>
</feature>
<keyword evidence="2" id="KW-0133">Cell shape</keyword>
<dbReference type="InterPro" id="IPR036424">
    <property type="entry name" value="UPP_synth-like_sf"/>
</dbReference>
<dbReference type="GO" id="GO:0008360">
    <property type="term" value="P:regulation of cell shape"/>
    <property type="evidence" value="ECO:0007669"/>
    <property type="project" value="UniProtKB-KW"/>
</dbReference>
<feature type="binding site" evidence="2">
    <location>
        <position position="39"/>
    </location>
    <ligand>
        <name>substrate</name>
    </ligand>
</feature>
<dbReference type="GO" id="GO:0071555">
    <property type="term" value="P:cell wall organization"/>
    <property type="evidence" value="ECO:0007669"/>
    <property type="project" value="UniProtKB-KW"/>
</dbReference>
<dbReference type="OrthoDB" id="4191603at2"/>
<dbReference type="PANTHER" id="PTHR10291:SF0">
    <property type="entry name" value="DEHYDRODOLICHYL DIPHOSPHATE SYNTHASE 2"/>
    <property type="match status" value="1"/>
</dbReference>
<feature type="binding site" evidence="2">
    <location>
        <begin position="67"/>
        <end position="69"/>
    </location>
    <ligand>
        <name>substrate</name>
    </ligand>
</feature>
<dbReference type="PANTHER" id="PTHR10291">
    <property type="entry name" value="DEHYDRODOLICHYL DIPHOSPHATE SYNTHASE FAMILY MEMBER"/>
    <property type="match status" value="1"/>
</dbReference>
<dbReference type="Proteomes" id="UP000199771">
    <property type="component" value="Unassembled WGS sequence"/>
</dbReference>
<dbReference type="SUPFAM" id="SSF64005">
    <property type="entry name" value="Undecaprenyl diphosphate synthase"/>
    <property type="match status" value="1"/>
</dbReference>
<dbReference type="EMBL" id="FOOC01000002">
    <property type="protein sequence ID" value="SFF29896.1"/>
    <property type="molecule type" value="Genomic_DNA"/>
</dbReference>
<dbReference type="RefSeq" id="WP_091531842.1">
    <property type="nucleotide sequence ID" value="NZ_FOOC01000002.1"/>
</dbReference>
<dbReference type="GO" id="GO:0008834">
    <property type="term" value="F:ditrans,polycis-undecaprenyl-diphosphate synthase [(2E,6E)-farnesyl-diphosphate specific] activity"/>
    <property type="evidence" value="ECO:0007669"/>
    <property type="project" value="UniProtKB-UniRule"/>
</dbReference>
<dbReference type="GO" id="GO:0016094">
    <property type="term" value="P:polyprenol biosynthetic process"/>
    <property type="evidence" value="ECO:0007669"/>
    <property type="project" value="TreeGrafter"/>
</dbReference>
<keyword evidence="2" id="KW-0573">Peptidoglycan synthesis</keyword>
<evidence type="ECO:0000313" key="3">
    <source>
        <dbReference type="EMBL" id="SFF29896.1"/>
    </source>
</evidence>
<protein>
    <recommendedName>
        <fullName evidence="2">Ditrans,polycis-undecaprenyl-diphosphate synthase ((2E,6E)-farnesyl-diphosphate specific)</fullName>
        <ecNumber evidence="2">2.5.1.31</ecNumber>
    </recommendedName>
    <alternativeName>
        <fullName evidence="2">Ditrans,polycis-undecaprenylcistransferase</fullName>
    </alternativeName>
    <alternativeName>
        <fullName evidence="2">Undecaprenyl diphosphate synthase</fullName>
        <shortName evidence="2">UDS</shortName>
    </alternativeName>
    <alternativeName>
        <fullName evidence="2">Undecaprenyl pyrophosphate synthase</fullName>
        <shortName evidence="2">UPP synthase</shortName>
    </alternativeName>
</protein>
<keyword evidence="2" id="KW-0961">Cell wall biogenesis/degradation</keyword>
<feature type="binding site" evidence="2">
    <location>
        <position position="183"/>
    </location>
    <ligand>
        <name>substrate</name>
    </ligand>
</feature>
<comment type="function">
    <text evidence="2">Catalyzes the sequential condensation of isopentenyl diphosphate (IPP) with (2E,6E)-farnesyl diphosphate (E,E-FPP) to yield (2Z,6Z,10Z,14Z,18Z,22Z,26Z,30Z,34E,38E)-undecaprenyl diphosphate (di-trans,octa-cis-UPP). UPP is the precursor of glycosyl carrier lipid in the biosynthesis of bacterial cell wall polysaccharide components such as peptidoglycan and lipopolysaccharide.</text>
</comment>
<dbReference type="GO" id="GO:0009252">
    <property type="term" value="P:peptidoglycan biosynthetic process"/>
    <property type="evidence" value="ECO:0007669"/>
    <property type="project" value="UniProtKB-UniRule"/>
</dbReference>
<feature type="binding site" evidence="2">
    <location>
        <position position="22"/>
    </location>
    <ligand>
        <name>Mg(2+)</name>
        <dbReference type="ChEBI" id="CHEBI:18420"/>
    </ligand>
</feature>
<evidence type="ECO:0000256" key="1">
    <source>
        <dbReference type="ARBA" id="ARBA00022679"/>
    </source>
</evidence>
<dbReference type="STRING" id="1076937.SAMN04488120_10211"/>
<dbReference type="GO" id="GO:0000287">
    <property type="term" value="F:magnesium ion binding"/>
    <property type="evidence" value="ECO:0007669"/>
    <property type="project" value="UniProtKB-UniRule"/>
</dbReference>
<feature type="binding site" evidence="2">
    <location>
        <begin position="23"/>
        <end position="26"/>
    </location>
    <ligand>
        <name>substrate</name>
    </ligand>
</feature>
<comment type="catalytic activity">
    <reaction evidence="2">
        <text>8 isopentenyl diphosphate + (2E,6E)-farnesyl diphosphate = di-trans,octa-cis-undecaprenyl diphosphate + 8 diphosphate</text>
        <dbReference type="Rhea" id="RHEA:27551"/>
        <dbReference type="ChEBI" id="CHEBI:33019"/>
        <dbReference type="ChEBI" id="CHEBI:58405"/>
        <dbReference type="ChEBI" id="CHEBI:128769"/>
        <dbReference type="ChEBI" id="CHEBI:175763"/>
        <dbReference type="EC" id="2.5.1.31"/>
    </reaction>
</comment>
<keyword evidence="1 2" id="KW-0808">Transferase</keyword>
<dbReference type="PROSITE" id="PS01066">
    <property type="entry name" value="UPP_SYNTHASE"/>
    <property type="match status" value="1"/>
</dbReference>
<dbReference type="AlphaFoldDB" id="A0A1I2HM98"/>
<dbReference type="Gene3D" id="3.40.1180.10">
    <property type="entry name" value="Decaprenyl diphosphate synthase-like"/>
    <property type="match status" value="1"/>
</dbReference>
<keyword evidence="4" id="KW-1185">Reference proteome</keyword>
<dbReference type="InterPro" id="IPR018520">
    <property type="entry name" value="UPP_synth-like_CS"/>
</dbReference>
<dbReference type="CDD" id="cd00475">
    <property type="entry name" value="Cis_IPPS"/>
    <property type="match status" value="1"/>
</dbReference>
<keyword evidence="2" id="KW-0479">Metal-binding</keyword>
<evidence type="ECO:0000313" key="4">
    <source>
        <dbReference type="Proteomes" id="UP000199771"/>
    </source>
</evidence>
<accession>A0A1I2HM98</accession>
<dbReference type="Pfam" id="PF01255">
    <property type="entry name" value="Prenyltransf"/>
    <property type="match status" value="1"/>
</dbReference>
<dbReference type="EC" id="2.5.1.31" evidence="2"/>
<comment type="similarity">
    <text evidence="2">Belongs to the UPP synthase family.</text>
</comment>
<reference evidence="3 4" key="1">
    <citation type="submission" date="2016-10" db="EMBL/GenBank/DDBJ databases">
        <authorList>
            <person name="de Groot N.N."/>
        </authorList>
    </citation>
    <scope>NUCLEOTIDE SEQUENCE [LARGE SCALE GENOMIC DNA]</scope>
    <source>
        <strain evidence="3 4">DSM 23609</strain>
    </source>
</reference>
<dbReference type="HAMAP" id="MF_01139">
    <property type="entry name" value="ISPT"/>
    <property type="match status" value="1"/>
</dbReference>
<keyword evidence="2" id="KW-0460">Magnesium</keyword>
<feature type="binding site" evidence="2">
    <location>
        <position position="73"/>
    </location>
    <ligand>
        <name>substrate</name>
    </ligand>
</feature>
<comment type="subunit">
    <text evidence="2">Homodimer.</text>
</comment>
<feature type="binding site" evidence="2">
    <location>
        <position position="27"/>
    </location>
    <ligand>
        <name>substrate</name>
    </ligand>
</feature>